<dbReference type="GO" id="GO:0046872">
    <property type="term" value="F:metal ion binding"/>
    <property type="evidence" value="ECO:0007669"/>
    <property type="project" value="UniProtKB-KW"/>
</dbReference>
<dbReference type="PROSITE" id="PS00198">
    <property type="entry name" value="4FE4S_FER_1"/>
    <property type="match status" value="1"/>
</dbReference>
<dbReference type="PROSITE" id="PS51379">
    <property type="entry name" value="4FE4S_FER_2"/>
    <property type="match status" value="1"/>
</dbReference>
<feature type="domain" description="4Fe-4S ferredoxin-type" evidence="6">
    <location>
        <begin position="332"/>
        <end position="356"/>
    </location>
</feature>
<dbReference type="PANTHER" id="PTHR43255">
    <property type="entry name" value="IRON-SULFUR-BINDING OXIDOREDUCTASE FADF-RELATED-RELATED"/>
    <property type="match status" value="1"/>
</dbReference>
<name>A0A1B7XMV7_9BACT</name>
<dbReference type="SUPFAM" id="SSF46548">
    <property type="entry name" value="alpha-helical ferredoxin"/>
    <property type="match status" value="2"/>
</dbReference>
<evidence type="ECO:0000313" key="7">
    <source>
        <dbReference type="EMBL" id="OBQ56844.1"/>
    </source>
</evidence>
<dbReference type="AlphaFoldDB" id="A0A1B7XMV7"/>
<evidence type="ECO:0000256" key="4">
    <source>
        <dbReference type="ARBA" id="ARBA00023004"/>
    </source>
</evidence>
<dbReference type="Pfam" id="PF13534">
    <property type="entry name" value="Fer4_17"/>
    <property type="match status" value="1"/>
</dbReference>
<dbReference type="RefSeq" id="WP_066851999.1">
    <property type="nucleotide sequence ID" value="NZ_JXMS01000002.1"/>
</dbReference>
<reference evidence="7 8" key="1">
    <citation type="submission" date="2015-01" db="EMBL/GenBank/DDBJ databases">
        <title>Desulfovibrio sp. JC271 draft genome sequence.</title>
        <authorList>
            <person name="Shivani Y."/>
            <person name="Subhash Y."/>
            <person name="Sasikala C."/>
            <person name="Ramana C.V."/>
        </authorList>
    </citation>
    <scope>NUCLEOTIDE SEQUENCE [LARGE SCALE GENOMIC DNA]</scope>
    <source>
        <strain evidence="7 8">JC271</strain>
    </source>
</reference>
<keyword evidence="3" id="KW-0560">Oxidoreductase</keyword>
<comment type="caution">
    <text evidence="7">The sequence shown here is derived from an EMBL/GenBank/DDBJ whole genome shotgun (WGS) entry which is preliminary data.</text>
</comment>
<dbReference type="Pfam" id="PF02754">
    <property type="entry name" value="CCG"/>
    <property type="match status" value="2"/>
</dbReference>
<dbReference type="Gene3D" id="1.10.1060.10">
    <property type="entry name" value="Alpha-helical ferredoxin"/>
    <property type="match status" value="2"/>
</dbReference>
<dbReference type="PATRIC" id="fig|1560234.3.peg.1262"/>
<evidence type="ECO:0000256" key="1">
    <source>
        <dbReference type="ARBA" id="ARBA00022485"/>
    </source>
</evidence>
<dbReference type="GO" id="GO:0051539">
    <property type="term" value="F:4 iron, 4 sulfur cluster binding"/>
    <property type="evidence" value="ECO:0007669"/>
    <property type="project" value="UniProtKB-KW"/>
</dbReference>
<dbReference type="InterPro" id="IPR017896">
    <property type="entry name" value="4Fe4S_Fe-S-bd"/>
</dbReference>
<accession>A0A1B7XMV7</accession>
<evidence type="ECO:0000256" key="5">
    <source>
        <dbReference type="ARBA" id="ARBA00023014"/>
    </source>
</evidence>
<sequence length="760" mass="84240">MEQHELRQWEARCTQEEAPHCQARCPLHIDVRSFCQKVAAGKINEAWAILYKSMPVPYITAHLCDGVCMESCLRKELGGSINMPELERHCAQHATKTPLLRPLPSKNKRVLILGGGLTALAAAWELAKKGITPTIASTDAYAEISSNLPQETLEKHTQAFEKLGVQFSTEQAPKDLESACDDWDTILVASPELTDRYACTVTDLQILQTQISSVFAVPSPWNASTIERVALGRTLAFSAERSIQNVSLIAGRENEGPFLSRLQTDVSMVSSLPLLPAGAEGYNEATAMLEAGRCMQCECMQCVNNCVFLAEFKSYPKIYARQIYNNAAIVMGTRHANKMINSCMLCGLCEEICPEDFAVQDLCLSARQEMVSASTMPPSAHEFALRDMAFANTAGMLAKNAPSASASTYAFFPGCQLPAVSPHLVESTYNYLRTVMEEPVGLFIHCCGAPAHWSGQQELSQTTTNQISSQWEAMGKPQIIAGCPTCATMFAELMPHIPTRSLWEVLEETGLPPTARSLQQPYVLHDPCSTRHDEPMRTHVRSIANTLHMNITEPHLSEVLTECCGYGGLLDSANPALSKKASQHRADVLSQCSDIEQDVLTYCAMCRDMLARTGKRTVHLLDILFPACNSALSCCNADPATVPVTGFSDRRENRIRLKEQLLTTIWNEASPERQEDLPPVSYTADATAHMEERRILQSDIRKVVQYVESTGRGLFNTKTERFVASFRPVSVTYWIEYTKDTNGYCIHNAWSHRMQIIPPK</sequence>
<dbReference type="NCBIfam" id="NF045663">
    <property type="entry name" value="diclust_near_Sec"/>
    <property type="match status" value="1"/>
</dbReference>
<evidence type="ECO:0000256" key="2">
    <source>
        <dbReference type="ARBA" id="ARBA00022723"/>
    </source>
</evidence>
<dbReference type="InterPro" id="IPR051460">
    <property type="entry name" value="HdrC_iron-sulfur_subunit"/>
</dbReference>
<dbReference type="PANTHER" id="PTHR43255:SF1">
    <property type="entry name" value="IRON-SULFUR-BINDING OXIDOREDUCTASE FADF-RELATED"/>
    <property type="match status" value="1"/>
</dbReference>
<gene>
    <name evidence="7" type="ORF">SP90_01930</name>
</gene>
<keyword evidence="2" id="KW-0479">Metal-binding</keyword>
<dbReference type="InterPro" id="IPR028261">
    <property type="entry name" value="DPD_II"/>
</dbReference>
<dbReference type="EMBL" id="JXMS01000002">
    <property type="protein sequence ID" value="OBQ56844.1"/>
    <property type="molecule type" value="Genomic_DNA"/>
</dbReference>
<proteinExistence type="predicted"/>
<evidence type="ECO:0000313" key="8">
    <source>
        <dbReference type="Proteomes" id="UP000091979"/>
    </source>
</evidence>
<dbReference type="Pfam" id="PF14691">
    <property type="entry name" value="Fer4_20"/>
    <property type="match status" value="1"/>
</dbReference>
<keyword evidence="4" id="KW-0408">Iron</keyword>
<evidence type="ECO:0000256" key="3">
    <source>
        <dbReference type="ARBA" id="ARBA00023002"/>
    </source>
</evidence>
<dbReference type="InterPro" id="IPR036291">
    <property type="entry name" value="NAD(P)-bd_dom_sf"/>
</dbReference>
<dbReference type="GO" id="GO:0016491">
    <property type="term" value="F:oxidoreductase activity"/>
    <property type="evidence" value="ECO:0007669"/>
    <property type="project" value="UniProtKB-KW"/>
</dbReference>
<keyword evidence="8" id="KW-1185">Reference proteome</keyword>
<dbReference type="GO" id="GO:0005886">
    <property type="term" value="C:plasma membrane"/>
    <property type="evidence" value="ECO:0007669"/>
    <property type="project" value="TreeGrafter"/>
</dbReference>
<dbReference type="InterPro" id="IPR004017">
    <property type="entry name" value="Cys_rich_dom"/>
</dbReference>
<dbReference type="OrthoDB" id="9803192at2"/>
<organism evidence="7 8">
    <name type="scientific">Halodesulfovibrio spirochaetisodalis</name>
    <dbReference type="NCBI Taxonomy" id="1560234"/>
    <lineage>
        <taxon>Bacteria</taxon>
        <taxon>Pseudomonadati</taxon>
        <taxon>Thermodesulfobacteriota</taxon>
        <taxon>Desulfovibrionia</taxon>
        <taxon>Desulfovibrionales</taxon>
        <taxon>Desulfovibrionaceae</taxon>
        <taxon>Halodesulfovibrio</taxon>
    </lineage>
</organism>
<dbReference type="InterPro" id="IPR036188">
    <property type="entry name" value="FAD/NAD-bd_sf"/>
</dbReference>
<dbReference type="InterPro" id="IPR017900">
    <property type="entry name" value="4Fe4S_Fe_S_CS"/>
</dbReference>
<keyword evidence="1" id="KW-0004">4Fe-4S</keyword>
<protein>
    <recommendedName>
        <fullName evidence="6">4Fe-4S ferredoxin-type domain-containing protein</fullName>
    </recommendedName>
</protein>
<dbReference type="InterPro" id="IPR009051">
    <property type="entry name" value="Helical_ferredxn"/>
</dbReference>
<keyword evidence="5" id="KW-0411">Iron-sulfur</keyword>
<dbReference type="STRING" id="1560234.SP90_01930"/>
<dbReference type="Proteomes" id="UP000091979">
    <property type="component" value="Unassembled WGS sequence"/>
</dbReference>
<evidence type="ECO:0000259" key="6">
    <source>
        <dbReference type="PROSITE" id="PS51379"/>
    </source>
</evidence>
<dbReference type="Gene3D" id="3.50.50.60">
    <property type="entry name" value="FAD/NAD(P)-binding domain"/>
    <property type="match status" value="1"/>
</dbReference>
<dbReference type="SUPFAM" id="SSF51735">
    <property type="entry name" value="NAD(P)-binding Rossmann-fold domains"/>
    <property type="match status" value="1"/>
</dbReference>